<evidence type="ECO:0000313" key="4">
    <source>
        <dbReference type="Proteomes" id="UP001302321"/>
    </source>
</evidence>
<protein>
    <submittedName>
        <fullName evidence="3">Nucleotide-diphospho-sugar transferase</fullName>
    </submittedName>
</protein>
<keyword evidence="4" id="KW-1185">Reference proteome</keyword>
<evidence type="ECO:0000256" key="1">
    <source>
        <dbReference type="ARBA" id="ARBA00022679"/>
    </source>
</evidence>
<feature type="domain" description="MobA-like NTP transferase" evidence="2">
    <location>
        <begin position="8"/>
        <end position="160"/>
    </location>
</feature>
<dbReference type="PANTHER" id="PTHR19136:SF81">
    <property type="entry name" value="MOLYBDENUM COFACTOR GUANYLYLTRANSFERASE"/>
    <property type="match status" value="1"/>
</dbReference>
<dbReference type="EMBL" id="MU866524">
    <property type="protein sequence ID" value="KAK4171667.1"/>
    <property type="molecule type" value="Genomic_DNA"/>
</dbReference>
<dbReference type="Proteomes" id="UP001302321">
    <property type="component" value="Unassembled WGS sequence"/>
</dbReference>
<proteinExistence type="predicted"/>
<dbReference type="AlphaFoldDB" id="A0AAN7A438"/>
<gene>
    <name evidence="3" type="ORF">QBC36DRAFT_365653</name>
</gene>
<accession>A0AAN7A438</accession>
<dbReference type="PANTHER" id="PTHR19136">
    <property type="entry name" value="MOLYBDENUM COFACTOR GUANYLYLTRANSFERASE"/>
    <property type="match status" value="1"/>
</dbReference>
<evidence type="ECO:0000313" key="3">
    <source>
        <dbReference type="EMBL" id="KAK4171667.1"/>
    </source>
</evidence>
<name>A0AAN7A438_9PEZI</name>
<organism evidence="3 4">
    <name type="scientific">Triangularia setosa</name>
    <dbReference type="NCBI Taxonomy" id="2587417"/>
    <lineage>
        <taxon>Eukaryota</taxon>
        <taxon>Fungi</taxon>
        <taxon>Dikarya</taxon>
        <taxon>Ascomycota</taxon>
        <taxon>Pezizomycotina</taxon>
        <taxon>Sordariomycetes</taxon>
        <taxon>Sordariomycetidae</taxon>
        <taxon>Sordariales</taxon>
        <taxon>Podosporaceae</taxon>
        <taxon>Triangularia</taxon>
    </lineage>
</organism>
<reference evidence="3" key="1">
    <citation type="journal article" date="2023" name="Mol. Phylogenet. Evol.">
        <title>Genome-scale phylogeny and comparative genomics of the fungal order Sordariales.</title>
        <authorList>
            <person name="Hensen N."/>
            <person name="Bonometti L."/>
            <person name="Westerberg I."/>
            <person name="Brannstrom I.O."/>
            <person name="Guillou S."/>
            <person name="Cros-Aarteil S."/>
            <person name="Calhoun S."/>
            <person name="Haridas S."/>
            <person name="Kuo A."/>
            <person name="Mondo S."/>
            <person name="Pangilinan J."/>
            <person name="Riley R."/>
            <person name="LaButti K."/>
            <person name="Andreopoulos B."/>
            <person name="Lipzen A."/>
            <person name="Chen C."/>
            <person name="Yan M."/>
            <person name="Daum C."/>
            <person name="Ng V."/>
            <person name="Clum A."/>
            <person name="Steindorff A."/>
            <person name="Ohm R.A."/>
            <person name="Martin F."/>
            <person name="Silar P."/>
            <person name="Natvig D.O."/>
            <person name="Lalanne C."/>
            <person name="Gautier V."/>
            <person name="Ament-Velasquez S.L."/>
            <person name="Kruys A."/>
            <person name="Hutchinson M.I."/>
            <person name="Powell A.J."/>
            <person name="Barry K."/>
            <person name="Miller A.N."/>
            <person name="Grigoriev I.V."/>
            <person name="Debuchy R."/>
            <person name="Gladieux P."/>
            <person name="Hiltunen Thoren M."/>
            <person name="Johannesson H."/>
        </authorList>
    </citation>
    <scope>NUCLEOTIDE SEQUENCE</scope>
    <source>
        <strain evidence="3">CBS 892.96</strain>
    </source>
</reference>
<dbReference type="InterPro" id="IPR029044">
    <property type="entry name" value="Nucleotide-diphossugar_trans"/>
</dbReference>
<reference evidence="3" key="2">
    <citation type="submission" date="2023-05" db="EMBL/GenBank/DDBJ databases">
        <authorList>
            <consortium name="Lawrence Berkeley National Laboratory"/>
            <person name="Steindorff A."/>
            <person name="Hensen N."/>
            <person name="Bonometti L."/>
            <person name="Westerberg I."/>
            <person name="Brannstrom I.O."/>
            <person name="Guillou S."/>
            <person name="Cros-Aarteil S."/>
            <person name="Calhoun S."/>
            <person name="Haridas S."/>
            <person name="Kuo A."/>
            <person name="Mondo S."/>
            <person name="Pangilinan J."/>
            <person name="Riley R."/>
            <person name="Labutti K."/>
            <person name="Andreopoulos B."/>
            <person name="Lipzen A."/>
            <person name="Chen C."/>
            <person name="Yanf M."/>
            <person name="Daum C."/>
            <person name="Ng V."/>
            <person name="Clum A."/>
            <person name="Ohm R."/>
            <person name="Martin F."/>
            <person name="Silar P."/>
            <person name="Natvig D."/>
            <person name="Lalanne C."/>
            <person name="Gautier V."/>
            <person name="Ament-Velasquez S.L."/>
            <person name="Kruys A."/>
            <person name="Hutchinson M.I."/>
            <person name="Powell A.J."/>
            <person name="Barry K."/>
            <person name="Miller A.N."/>
            <person name="Grigoriev I.V."/>
            <person name="Debuchy R."/>
            <person name="Gladieux P."/>
            <person name="Thoren M.H."/>
            <person name="Johannesson H."/>
        </authorList>
    </citation>
    <scope>NUCLEOTIDE SEQUENCE</scope>
    <source>
        <strain evidence="3">CBS 892.96</strain>
    </source>
</reference>
<sequence>MALNARPLILAEGKSVRMGSPKHLLELPNGTPLYPHQINLLRRVCPEAPTIYISLTKSSQLDDFLREAVTNTSPEPPVLILDDLQNNNTHESGGPAQGLLSATWLVVAVDCPLLSCGLLRVLRRVYQPPVTCFRNAEGFCEPLVAIWSPEALGKVVECASKGMLPGPSSIIWEIGGQQIELSGADAIQLRNVNTRGDWEAVWSLMDISGD</sequence>
<comment type="caution">
    <text evidence="3">The sequence shown here is derived from an EMBL/GenBank/DDBJ whole genome shotgun (WGS) entry which is preliminary data.</text>
</comment>
<dbReference type="InterPro" id="IPR025877">
    <property type="entry name" value="MobA-like_NTP_Trfase"/>
</dbReference>
<dbReference type="Gene3D" id="3.90.550.10">
    <property type="entry name" value="Spore Coat Polysaccharide Biosynthesis Protein SpsA, Chain A"/>
    <property type="match status" value="1"/>
</dbReference>
<dbReference type="Pfam" id="PF12804">
    <property type="entry name" value="NTP_transf_3"/>
    <property type="match status" value="1"/>
</dbReference>
<evidence type="ECO:0000259" key="2">
    <source>
        <dbReference type="Pfam" id="PF12804"/>
    </source>
</evidence>
<dbReference type="GO" id="GO:0016779">
    <property type="term" value="F:nucleotidyltransferase activity"/>
    <property type="evidence" value="ECO:0007669"/>
    <property type="project" value="UniProtKB-ARBA"/>
</dbReference>
<keyword evidence="1 3" id="KW-0808">Transferase</keyword>
<dbReference type="SUPFAM" id="SSF53448">
    <property type="entry name" value="Nucleotide-diphospho-sugar transferases"/>
    <property type="match status" value="1"/>
</dbReference>